<reference evidence="2 3" key="2">
    <citation type="submission" date="2018-11" db="EMBL/GenBank/DDBJ databases">
        <authorList>
            <consortium name="Pathogen Informatics"/>
        </authorList>
    </citation>
    <scope>NUCLEOTIDE SEQUENCE [LARGE SCALE GENOMIC DNA]</scope>
</reference>
<evidence type="ECO:0000256" key="1">
    <source>
        <dbReference type="SAM" id="MobiDB-lite"/>
    </source>
</evidence>
<gene>
    <name evidence="2" type="ORF">GPUH_LOCUS12125</name>
</gene>
<feature type="region of interest" description="Disordered" evidence="1">
    <location>
        <begin position="42"/>
        <end position="71"/>
    </location>
</feature>
<organism evidence="4">
    <name type="scientific">Gongylonema pulchrum</name>
    <dbReference type="NCBI Taxonomy" id="637853"/>
    <lineage>
        <taxon>Eukaryota</taxon>
        <taxon>Metazoa</taxon>
        <taxon>Ecdysozoa</taxon>
        <taxon>Nematoda</taxon>
        <taxon>Chromadorea</taxon>
        <taxon>Rhabditida</taxon>
        <taxon>Spirurina</taxon>
        <taxon>Spiruromorpha</taxon>
        <taxon>Spiruroidea</taxon>
        <taxon>Gongylonematidae</taxon>
        <taxon>Gongylonema</taxon>
    </lineage>
</organism>
<evidence type="ECO:0000313" key="3">
    <source>
        <dbReference type="Proteomes" id="UP000271098"/>
    </source>
</evidence>
<keyword evidence="3" id="KW-1185">Reference proteome</keyword>
<evidence type="ECO:0000313" key="2">
    <source>
        <dbReference type="EMBL" id="VDN19888.1"/>
    </source>
</evidence>
<dbReference type="WBParaSite" id="GPUH_0001213601-mRNA-1">
    <property type="protein sequence ID" value="GPUH_0001213601-mRNA-1"/>
    <property type="gene ID" value="GPUH_0001213601"/>
</dbReference>
<accession>A0A183DTT1</accession>
<dbReference type="Proteomes" id="UP000271098">
    <property type="component" value="Unassembled WGS sequence"/>
</dbReference>
<name>A0A183DTT1_9BILA</name>
<reference evidence="4" key="1">
    <citation type="submission" date="2016-06" db="UniProtKB">
        <authorList>
            <consortium name="WormBaseParasite"/>
        </authorList>
    </citation>
    <scope>IDENTIFICATION</scope>
</reference>
<evidence type="ECO:0000313" key="4">
    <source>
        <dbReference type="WBParaSite" id="GPUH_0001213601-mRNA-1"/>
    </source>
</evidence>
<sequence>MSHLSDSDEDVLDTEHITKLRLINNESSFDGDTSIYTLLTRHSSSSDGTAAESSRSASLQDQETPERVDTKASGIFSSAMDSTQENGELYDPGKLGNPLGNWQINRAQSGSGMQDIHSEYYIPRMEDVSVVDGIGASSTYAFDELEQFRTLYDVKE</sequence>
<dbReference type="AlphaFoldDB" id="A0A183DTT1"/>
<proteinExistence type="predicted"/>
<feature type="compositionally biased region" description="Low complexity" evidence="1">
    <location>
        <begin position="43"/>
        <end position="56"/>
    </location>
</feature>
<protein>
    <submittedName>
        <fullName evidence="4">Cadherin_C domain-containing protein</fullName>
    </submittedName>
</protein>
<dbReference type="EMBL" id="UYRT01079058">
    <property type="protein sequence ID" value="VDN19888.1"/>
    <property type="molecule type" value="Genomic_DNA"/>
</dbReference>